<name>A0A9P6QZB5_9FUNG</name>
<evidence type="ECO:0000313" key="1">
    <source>
        <dbReference type="EMBL" id="KAG0302983.1"/>
    </source>
</evidence>
<comment type="caution">
    <text evidence="1">The sequence shown here is derived from an EMBL/GenBank/DDBJ whole genome shotgun (WGS) entry which is preliminary data.</text>
</comment>
<evidence type="ECO:0000313" key="2">
    <source>
        <dbReference type="Proteomes" id="UP000738325"/>
    </source>
</evidence>
<organism evidence="1 2">
    <name type="scientific">Dissophora globulifera</name>
    <dbReference type="NCBI Taxonomy" id="979702"/>
    <lineage>
        <taxon>Eukaryota</taxon>
        <taxon>Fungi</taxon>
        <taxon>Fungi incertae sedis</taxon>
        <taxon>Mucoromycota</taxon>
        <taxon>Mortierellomycotina</taxon>
        <taxon>Mortierellomycetes</taxon>
        <taxon>Mortierellales</taxon>
        <taxon>Mortierellaceae</taxon>
        <taxon>Dissophora</taxon>
    </lineage>
</organism>
<accession>A0A9P6QZB5</accession>
<keyword evidence="2" id="KW-1185">Reference proteome</keyword>
<proteinExistence type="predicted"/>
<dbReference type="AlphaFoldDB" id="A0A9P6QZB5"/>
<dbReference type="OrthoDB" id="10497711at2759"/>
<sequence>WHNLVNGEQDQISPENERLVPIFIERLCDELLVKAKANLSTLARKKTTFPVMHLQQV</sequence>
<reference evidence="1" key="1">
    <citation type="journal article" date="2020" name="Fungal Divers.">
        <title>Resolving the Mortierellaceae phylogeny through synthesis of multi-gene phylogenetics and phylogenomics.</title>
        <authorList>
            <person name="Vandepol N."/>
            <person name="Liber J."/>
            <person name="Desiro A."/>
            <person name="Na H."/>
            <person name="Kennedy M."/>
            <person name="Barry K."/>
            <person name="Grigoriev I.V."/>
            <person name="Miller A.N."/>
            <person name="O'Donnell K."/>
            <person name="Stajich J.E."/>
            <person name="Bonito G."/>
        </authorList>
    </citation>
    <scope>NUCLEOTIDE SEQUENCE</scope>
    <source>
        <strain evidence="1">REB-010B</strain>
    </source>
</reference>
<gene>
    <name evidence="1" type="ORF">BGZ99_002852</name>
</gene>
<dbReference type="Proteomes" id="UP000738325">
    <property type="component" value="Unassembled WGS sequence"/>
</dbReference>
<protein>
    <submittedName>
        <fullName evidence="1">Uncharacterized protein</fullName>
    </submittedName>
</protein>
<feature type="non-terminal residue" evidence="1">
    <location>
        <position position="57"/>
    </location>
</feature>
<dbReference type="EMBL" id="JAAAIP010001904">
    <property type="protein sequence ID" value="KAG0302983.1"/>
    <property type="molecule type" value="Genomic_DNA"/>
</dbReference>